<dbReference type="STRING" id="1408157.A0A1J7J2D4"/>
<dbReference type="Proteomes" id="UP000182658">
    <property type="component" value="Unassembled WGS sequence"/>
</dbReference>
<dbReference type="OrthoDB" id="3257981at2759"/>
<proteinExistence type="predicted"/>
<evidence type="ECO:0000313" key="3">
    <source>
        <dbReference type="Proteomes" id="UP000182658"/>
    </source>
</evidence>
<feature type="chain" id="PRO_5012634042" evidence="1">
    <location>
        <begin position="24"/>
        <end position="602"/>
    </location>
</feature>
<dbReference type="InParanoid" id="A0A1J7J2D4"/>
<dbReference type="AlphaFoldDB" id="A0A1J7J2D4"/>
<evidence type="ECO:0000256" key="1">
    <source>
        <dbReference type="SAM" id="SignalP"/>
    </source>
</evidence>
<name>A0A1J7J2D4_9PEZI</name>
<evidence type="ECO:0000313" key="2">
    <source>
        <dbReference type="EMBL" id="OIW34247.1"/>
    </source>
</evidence>
<feature type="signal peptide" evidence="1">
    <location>
        <begin position="1"/>
        <end position="23"/>
    </location>
</feature>
<gene>
    <name evidence="2" type="ORF">CONLIGDRAFT_675248</name>
</gene>
<sequence>MTPRNRLLLVGLALACLFSNNVSSTVASGPKCDDATNKDDWKCLTCKDYGDDYYSIQRKPAEWWDLSKVDDSLAEFQKWYDDNYDRLDQSHRYYTMAIALFYNLDDVDFVCATADSQGCTSEVHCSDSLTVAGTIVLGSLASLNHFFTWFQQELGNATLWVPDWPQTWGQKANTFAKSVDDRSIGDEFGKRLVENAMGSMLGLVWNSKLEEFYYKLEGAEEYMQVSDFMNGKITDSVDESMDRDPDFTKHDIEQALSEIFILEQEGLNRLADSMFNPSKDSIKDRKAFEEAIRGASWLLGIGLRWGDLRDKKAMSYHFNQLIPEFWQKTPNMAPVIIKSDDPNDNSNPFAQNVAGTEGYHRPLLTDEQAAAARLHADGHTFWLAASKRCGSWGYNRIDGLQCTEREENTWFIQPPGIEELGPGNEWNAYKDDRTANEWDVYKDDMIMSAWAGYKRNGNKNGCKWDPIISVTALDLPSWKPKKSEKVGTDNVALLSRLTDDLQKDPEGRRSNSPGATFLFGDGAPVQGVRRNTIQVLVAFYDRVRPFWEHRTQVDHSSPFCPLALEAQTNPGLRIVLIETQWRGPKQDYPSFFQTIMTVQQCS</sequence>
<dbReference type="EMBL" id="KV875093">
    <property type="protein sequence ID" value="OIW34247.1"/>
    <property type="molecule type" value="Genomic_DNA"/>
</dbReference>
<keyword evidence="3" id="KW-1185">Reference proteome</keyword>
<keyword evidence="1" id="KW-0732">Signal</keyword>
<accession>A0A1J7J2D4</accession>
<organism evidence="2 3">
    <name type="scientific">Coniochaeta ligniaria NRRL 30616</name>
    <dbReference type="NCBI Taxonomy" id="1408157"/>
    <lineage>
        <taxon>Eukaryota</taxon>
        <taxon>Fungi</taxon>
        <taxon>Dikarya</taxon>
        <taxon>Ascomycota</taxon>
        <taxon>Pezizomycotina</taxon>
        <taxon>Sordariomycetes</taxon>
        <taxon>Sordariomycetidae</taxon>
        <taxon>Coniochaetales</taxon>
        <taxon>Coniochaetaceae</taxon>
        <taxon>Coniochaeta</taxon>
    </lineage>
</organism>
<protein>
    <submittedName>
        <fullName evidence="2">Uncharacterized protein</fullName>
    </submittedName>
</protein>
<reference evidence="2 3" key="1">
    <citation type="submission" date="2016-10" db="EMBL/GenBank/DDBJ databases">
        <title>Draft genome sequence of Coniochaeta ligniaria NRRL30616, a lignocellulolytic fungus for bioabatement of inhibitors in plant biomass hydrolysates.</title>
        <authorList>
            <consortium name="DOE Joint Genome Institute"/>
            <person name="Jimenez D.J."/>
            <person name="Hector R.E."/>
            <person name="Riley R."/>
            <person name="Sun H."/>
            <person name="Grigoriev I.V."/>
            <person name="Van Elsas J.D."/>
            <person name="Nichols N.N."/>
        </authorList>
    </citation>
    <scope>NUCLEOTIDE SEQUENCE [LARGE SCALE GENOMIC DNA]</scope>
    <source>
        <strain evidence="2 3">NRRL 30616</strain>
    </source>
</reference>